<dbReference type="FunFam" id="3.40.50.150:FF:000057">
    <property type="entry name" value="O-methyltransferase ZRP4"/>
    <property type="match status" value="1"/>
</dbReference>
<evidence type="ECO:0000256" key="2">
    <source>
        <dbReference type="ARBA" id="ARBA00022679"/>
    </source>
</evidence>
<dbReference type="PANTHER" id="PTHR11746">
    <property type="entry name" value="O-METHYLTRANSFERASE"/>
    <property type="match status" value="1"/>
</dbReference>
<dbReference type="eggNOG" id="KOG3178">
    <property type="taxonomic scope" value="Eukaryota"/>
</dbReference>
<dbReference type="GO" id="GO:0008171">
    <property type="term" value="F:O-methyltransferase activity"/>
    <property type="evidence" value="ECO:0007669"/>
    <property type="project" value="InterPro"/>
</dbReference>
<reference evidence="5" key="2">
    <citation type="submission" date="2018-05" db="EMBL/GenBank/DDBJ databases">
        <title>OgluRS3 (Oryza glumaepatula Reference Sequence Version 3).</title>
        <authorList>
            <person name="Zhang J."/>
            <person name="Kudrna D."/>
            <person name="Lee S."/>
            <person name="Talag J."/>
            <person name="Welchert J."/>
            <person name="Wing R.A."/>
        </authorList>
    </citation>
    <scope>NUCLEOTIDE SEQUENCE [LARGE SCALE GENOMIC DNA]</scope>
</reference>
<dbReference type="GO" id="GO:0008757">
    <property type="term" value="F:S-adenosylmethionine-dependent methyltransferase activity"/>
    <property type="evidence" value="ECO:0007669"/>
    <property type="project" value="UniProtKB-ARBA"/>
</dbReference>
<dbReference type="PROSITE" id="PS51683">
    <property type="entry name" value="SAM_OMT_II"/>
    <property type="match status" value="1"/>
</dbReference>
<evidence type="ECO:0000313" key="6">
    <source>
        <dbReference type="Proteomes" id="UP000026961"/>
    </source>
</evidence>
<evidence type="ECO:0000259" key="4">
    <source>
        <dbReference type="Pfam" id="PF00891"/>
    </source>
</evidence>
<evidence type="ECO:0000256" key="3">
    <source>
        <dbReference type="ARBA" id="ARBA00022691"/>
    </source>
</evidence>
<accession>A0A0D9ZGV1</accession>
<dbReference type="Pfam" id="PF00891">
    <property type="entry name" value="Methyltransf_2"/>
    <property type="match status" value="1"/>
</dbReference>
<dbReference type="InterPro" id="IPR029063">
    <property type="entry name" value="SAM-dependent_MTases_sf"/>
</dbReference>
<dbReference type="STRING" id="40148.A0A0D9ZGV1"/>
<name>A0A0D9ZGV1_9ORYZ</name>
<keyword evidence="6" id="KW-1185">Reference proteome</keyword>
<keyword evidence="1" id="KW-0489">Methyltransferase</keyword>
<dbReference type="Gene3D" id="3.40.50.150">
    <property type="entry name" value="Vaccinia Virus protein VP39"/>
    <property type="match status" value="1"/>
</dbReference>
<dbReference type="InterPro" id="IPR016461">
    <property type="entry name" value="COMT-like"/>
</dbReference>
<keyword evidence="2" id="KW-0808">Transferase</keyword>
<keyword evidence="3" id="KW-0949">S-adenosyl-L-methionine</keyword>
<dbReference type="Proteomes" id="UP000026961">
    <property type="component" value="Chromosome 4"/>
</dbReference>
<dbReference type="Gramene" id="OGLUM04G01740.1">
    <property type="protein sequence ID" value="OGLUM04G01740.1"/>
    <property type="gene ID" value="OGLUM04G01740"/>
</dbReference>
<dbReference type="AlphaFoldDB" id="A0A0D9ZGV1"/>
<protein>
    <recommendedName>
        <fullName evidence="4">O-methyltransferase C-terminal domain-containing protein</fullName>
    </recommendedName>
</protein>
<feature type="domain" description="O-methyltransferase C-terminal" evidence="4">
    <location>
        <begin position="2"/>
        <end position="187"/>
    </location>
</feature>
<sequence>MAHGCSMWEMASKNPAQNSVINNAMVVNCQTYLELVVAVQGHVFNGLSSLVDVGGGHGTSMEVISREFPHIKCSVLDLPHVISQAPAGNGKVQFIAGDMFKSIPPADAVVLKSDDDCVKILQRCKEAIPARKDGGKVIILEMVRGLGPRDSKIKDMEAIQDMLLMFLNGKERDEQEWKMIFSAAGFSNDYKILPVLGPLSIIEIYPCNQCQRQLPGSPSATSTTDYRHRL</sequence>
<proteinExistence type="predicted"/>
<dbReference type="HOGENOM" id="CLU_005533_7_3_1"/>
<dbReference type="SUPFAM" id="SSF53335">
    <property type="entry name" value="S-adenosyl-L-methionine-dependent methyltransferases"/>
    <property type="match status" value="1"/>
</dbReference>
<organism evidence="5">
    <name type="scientific">Oryza glumipatula</name>
    <dbReference type="NCBI Taxonomy" id="40148"/>
    <lineage>
        <taxon>Eukaryota</taxon>
        <taxon>Viridiplantae</taxon>
        <taxon>Streptophyta</taxon>
        <taxon>Embryophyta</taxon>
        <taxon>Tracheophyta</taxon>
        <taxon>Spermatophyta</taxon>
        <taxon>Magnoliopsida</taxon>
        <taxon>Liliopsida</taxon>
        <taxon>Poales</taxon>
        <taxon>Poaceae</taxon>
        <taxon>BOP clade</taxon>
        <taxon>Oryzoideae</taxon>
        <taxon>Oryzeae</taxon>
        <taxon>Oryzinae</taxon>
        <taxon>Oryza</taxon>
    </lineage>
</organism>
<reference evidence="5" key="1">
    <citation type="submission" date="2015-04" db="UniProtKB">
        <authorList>
            <consortium name="EnsemblPlants"/>
        </authorList>
    </citation>
    <scope>IDENTIFICATION</scope>
</reference>
<dbReference type="InterPro" id="IPR001077">
    <property type="entry name" value="COMT_C"/>
</dbReference>
<dbReference type="GO" id="GO:0032259">
    <property type="term" value="P:methylation"/>
    <property type="evidence" value="ECO:0007669"/>
    <property type="project" value="UniProtKB-KW"/>
</dbReference>
<evidence type="ECO:0000256" key="1">
    <source>
        <dbReference type="ARBA" id="ARBA00022603"/>
    </source>
</evidence>
<dbReference type="EnsemblPlants" id="OGLUM04G01740.1">
    <property type="protein sequence ID" value="OGLUM04G01740.1"/>
    <property type="gene ID" value="OGLUM04G01740"/>
</dbReference>
<evidence type="ECO:0000313" key="5">
    <source>
        <dbReference type="EnsemblPlants" id="OGLUM04G01740.1"/>
    </source>
</evidence>